<organism evidence="1 4">
    <name type="scientific">Gluconacetobacter dulcium</name>
    <dbReference type="NCBI Taxonomy" id="2729096"/>
    <lineage>
        <taxon>Bacteria</taxon>
        <taxon>Pseudomonadati</taxon>
        <taxon>Pseudomonadota</taxon>
        <taxon>Alphaproteobacteria</taxon>
        <taxon>Acetobacterales</taxon>
        <taxon>Acetobacteraceae</taxon>
        <taxon>Gluconacetobacter</taxon>
    </lineage>
</organism>
<dbReference type="Proteomes" id="UP000540490">
    <property type="component" value="Unassembled WGS sequence"/>
</dbReference>
<evidence type="ECO:0000313" key="3">
    <source>
        <dbReference type="Proteomes" id="UP000540490"/>
    </source>
</evidence>
<proteinExistence type="predicted"/>
<keyword evidence="3" id="KW-1185">Reference proteome</keyword>
<gene>
    <name evidence="2" type="ORF">HLH25_08275</name>
    <name evidence="1" type="ORF">HLH26_08580</name>
</gene>
<dbReference type="AlphaFoldDB" id="A0A7W4IKI8"/>
<sequence>MIYNFGAYSHLLLSEFHAPHHLTSLPVKPIINCPGYAAREWSLDDSVVPVRGQTAWLRSRPEAP</sequence>
<accession>A0A7W4IKI8</accession>
<evidence type="ECO:0000313" key="4">
    <source>
        <dbReference type="Proteomes" id="UP000561077"/>
    </source>
</evidence>
<dbReference type="Proteomes" id="UP000561077">
    <property type="component" value="Unassembled WGS sequence"/>
</dbReference>
<dbReference type="RefSeq" id="WP_182973606.1">
    <property type="nucleotide sequence ID" value="NZ_JABEQN010000008.1"/>
</dbReference>
<dbReference type="EMBL" id="JABEQN010000008">
    <property type="protein sequence ID" value="MBB2193637.1"/>
    <property type="molecule type" value="Genomic_DNA"/>
</dbReference>
<comment type="caution">
    <text evidence="1">The sequence shown here is derived from an EMBL/GenBank/DDBJ whole genome shotgun (WGS) entry which is preliminary data.</text>
</comment>
<protein>
    <submittedName>
        <fullName evidence="1">Uncharacterized protein</fullName>
    </submittedName>
</protein>
<dbReference type="Gene3D" id="3.40.50.720">
    <property type="entry name" value="NAD(P)-binding Rossmann-like Domain"/>
    <property type="match status" value="1"/>
</dbReference>
<dbReference type="Gene3D" id="3.30.9.10">
    <property type="entry name" value="D-Amino Acid Oxidase, subunit A, domain 2"/>
    <property type="match status" value="1"/>
</dbReference>
<dbReference type="EMBL" id="JABEQO010000008">
    <property type="protein sequence ID" value="MBB2164596.1"/>
    <property type="molecule type" value="Genomic_DNA"/>
</dbReference>
<evidence type="ECO:0000313" key="1">
    <source>
        <dbReference type="EMBL" id="MBB2164596.1"/>
    </source>
</evidence>
<evidence type="ECO:0000313" key="2">
    <source>
        <dbReference type="EMBL" id="MBB2193637.1"/>
    </source>
</evidence>
<reference evidence="3 4" key="1">
    <citation type="submission" date="2020-04" db="EMBL/GenBank/DDBJ databases">
        <title>Description of novel Gluconacetobacter.</title>
        <authorList>
            <person name="Sombolestani A."/>
        </authorList>
    </citation>
    <scope>NUCLEOTIDE SEQUENCE [LARGE SCALE GENOMIC DNA]</scope>
    <source>
        <strain evidence="2 3">LMG 1728</strain>
        <strain evidence="1 4">LMG 1731</strain>
    </source>
</reference>
<name>A0A7W4IKI8_9PROT</name>